<dbReference type="EMBL" id="MN739052">
    <property type="protein sequence ID" value="QHS86212.1"/>
    <property type="molecule type" value="Genomic_DNA"/>
</dbReference>
<sequence>MERGRKGVDGIGVVEGLSTERAEKHSGGVKGSAVVNVGIGLDNPDKLLARVVEVELDLVRRGANRLITSELELLDEVLVGVLCHLAALIRVKEDVVDVEGGSNKRLLVGRGSRDGSRRGKAGNSPEALANRTEVNVNLDLVILESNKGKRKTRVAAKPELKRNVESGLG</sequence>
<reference evidence="2" key="1">
    <citation type="journal article" date="2020" name="Nature">
        <title>Giant virus diversity and host interactions through global metagenomics.</title>
        <authorList>
            <person name="Schulz F."/>
            <person name="Roux S."/>
            <person name="Paez-Espino D."/>
            <person name="Jungbluth S."/>
            <person name="Walsh D.A."/>
            <person name="Denef V.J."/>
            <person name="McMahon K.D."/>
            <person name="Konstantinidis K.T."/>
            <person name="Eloe-Fadrosh E.A."/>
            <person name="Kyrpides N.C."/>
            <person name="Woyke T."/>
        </authorList>
    </citation>
    <scope>NUCLEOTIDE SEQUENCE</scope>
    <source>
        <strain evidence="2">GVMAG-M-3300009187-29</strain>
    </source>
</reference>
<feature type="region of interest" description="Disordered" evidence="1">
    <location>
        <begin position="108"/>
        <end position="128"/>
    </location>
</feature>
<organism evidence="2">
    <name type="scientific">viral metagenome</name>
    <dbReference type="NCBI Taxonomy" id="1070528"/>
    <lineage>
        <taxon>unclassified sequences</taxon>
        <taxon>metagenomes</taxon>
        <taxon>organismal metagenomes</taxon>
    </lineage>
</organism>
<name>A0A6C0B2C9_9ZZZZ</name>
<protein>
    <submittedName>
        <fullName evidence="2">Uncharacterized protein</fullName>
    </submittedName>
</protein>
<evidence type="ECO:0000256" key="1">
    <source>
        <dbReference type="SAM" id="MobiDB-lite"/>
    </source>
</evidence>
<accession>A0A6C0B2C9</accession>
<evidence type="ECO:0000313" key="2">
    <source>
        <dbReference type="EMBL" id="QHS86212.1"/>
    </source>
</evidence>
<dbReference type="AlphaFoldDB" id="A0A6C0B2C9"/>
<proteinExistence type="predicted"/>